<proteinExistence type="predicted"/>
<dbReference type="SUPFAM" id="SSF53187">
    <property type="entry name" value="Zn-dependent exopeptidases"/>
    <property type="match status" value="1"/>
</dbReference>
<dbReference type="CDD" id="cd06233">
    <property type="entry name" value="M14-like"/>
    <property type="match status" value="1"/>
</dbReference>
<organism evidence="1 2">
    <name type="scientific">Jeotgalibacillus campisalis</name>
    <dbReference type="NCBI Taxonomy" id="220754"/>
    <lineage>
        <taxon>Bacteria</taxon>
        <taxon>Bacillati</taxon>
        <taxon>Bacillota</taxon>
        <taxon>Bacilli</taxon>
        <taxon>Bacillales</taxon>
        <taxon>Caryophanaceae</taxon>
        <taxon>Jeotgalibacillus</taxon>
    </lineage>
</organism>
<dbReference type="OrthoDB" id="4014363at2"/>
<dbReference type="InterPro" id="IPR021259">
    <property type="entry name" value="DUF2817"/>
</dbReference>
<dbReference type="AlphaFoldDB" id="A0A0C2VPL3"/>
<name>A0A0C2VPL3_9BACL</name>
<dbReference type="Proteomes" id="UP000031972">
    <property type="component" value="Unassembled WGS sequence"/>
</dbReference>
<dbReference type="Pfam" id="PF10994">
    <property type="entry name" value="DUF2817"/>
    <property type="match status" value="1"/>
</dbReference>
<evidence type="ECO:0000313" key="1">
    <source>
        <dbReference type="EMBL" id="KIL50852.1"/>
    </source>
</evidence>
<accession>A0A0C2VPL3</accession>
<evidence type="ECO:0000313" key="2">
    <source>
        <dbReference type="Proteomes" id="UP000031972"/>
    </source>
</evidence>
<gene>
    <name evidence="1" type="ORF">KR50_07330</name>
</gene>
<sequence length="376" mass="43023">MKAIDDYFPKTYEESRKVFRKNFDIIKALWPNAELTSHSIGKEEDNTIDMIYAEGTETNERVLFMTSGEHGIEGYAGAAMLDVFASELADLVDVKRTGICLIHALNPWGMKHFRRVTENNVDLNRNYLVDSSVPEDINKEYERLLKLFLPDGKIKSYLVEESEIRNHMSRGVVSEGYSGLMEAKGMGQFEFPTGVYFGGKEKEESAVFLISIQRKLLSTFSKVIHMDWHTALGPTKEVTMVMSENDGRSDKELKKEYGLKNVKTFSPGDVKGDSTNHFYEIKNLEFPQTRLFSALFEFGTFGTSMSANIREFLTITLENRLYHEGAEHEEDRQKILSEFKAMFYPDDHDWRLAVLTEGRNAIKGVFKAEGLYTIRG</sequence>
<keyword evidence="2" id="KW-1185">Reference proteome</keyword>
<comment type="caution">
    <text evidence="1">The sequence shown here is derived from an EMBL/GenBank/DDBJ whole genome shotgun (WGS) entry which is preliminary data.</text>
</comment>
<dbReference type="Gene3D" id="3.40.630.10">
    <property type="entry name" value="Zn peptidases"/>
    <property type="match status" value="1"/>
</dbReference>
<protein>
    <recommendedName>
        <fullName evidence="3">DUF2817 domain-containing protein</fullName>
    </recommendedName>
</protein>
<dbReference type="EMBL" id="JXRR01000008">
    <property type="protein sequence ID" value="KIL50852.1"/>
    <property type="molecule type" value="Genomic_DNA"/>
</dbReference>
<reference evidence="1 2" key="1">
    <citation type="submission" date="2015-01" db="EMBL/GenBank/DDBJ databases">
        <title>Jeotgalibacillus campisalis genome sequencing.</title>
        <authorList>
            <person name="Goh K.M."/>
            <person name="Chan K.-G."/>
            <person name="Yaakop A.S."/>
            <person name="Ee R."/>
            <person name="Gan H.M."/>
            <person name="Chan C.S."/>
        </authorList>
    </citation>
    <scope>NUCLEOTIDE SEQUENCE [LARGE SCALE GENOMIC DNA]</scope>
    <source>
        <strain evidence="1 2">SF-57</strain>
    </source>
</reference>
<dbReference type="RefSeq" id="WP_041055013.1">
    <property type="nucleotide sequence ID" value="NZ_JXRR01000008.1"/>
</dbReference>
<evidence type="ECO:0008006" key="3">
    <source>
        <dbReference type="Google" id="ProtNLM"/>
    </source>
</evidence>
<dbReference type="PATRIC" id="fig|220754.4.peg.751"/>